<dbReference type="Pfam" id="PF01661">
    <property type="entry name" value="Macro"/>
    <property type="match status" value="2"/>
</dbReference>
<dbReference type="Gene3D" id="3.40.220.10">
    <property type="entry name" value="Leucine Aminopeptidase, subunit E, domain 1"/>
    <property type="match status" value="3"/>
</dbReference>
<comment type="caution">
    <text evidence="11">The sequence shown here is derived from an EMBL/GenBank/DDBJ whole genome shotgun (WGS) entry which is preliminary data.</text>
</comment>
<dbReference type="InterPro" id="IPR052056">
    <property type="entry name" value="Mono-ARTD/PARP"/>
</dbReference>
<dbReference type="GO" id="GO:0003714">
    <property type="term" value="F:transcription corepressor activity"/>
    <property type="evidence" value="ECO:0007669"/>
    <property type="project" value="TreeGrafter"/>
</dbReference>
<evidence type="ECO:0000313" key="11">
    <source>
        <dbReference type="EMBL" id="GCC24274.1"/>
    </source>
</evidence>
<evidence type="ECO:0000256" key="5">
    <source>
        <dbReference type="ARBA" id="ARBA00023242"/>
    </source>
</evidence>
<feature type="region of interest" description="Disordered" evidence="8">
    <location>
        <begin position="1"/>
        <end position="22"/>
    </location>
</feature>
<dbReference type="Pfam" id="PF23085">
    <property type="entry name" value="RRM_PARP14_3"/>
    <property type="match status" value="1"/>
</dbReference>
<evidence type="ECO:0000313" key="12">
    <source>
        <dbReference type="Proteomes" id="UP000287033"/>
    </source>
</evidence>
<dbReference type="InterPro" id="IPR034464">
    <property type="entry name" value="PAR10_RRM1_2"/>
</dbReference>
<dbReference type="Gene3D" id="3.30.720.50">
    <property type="match status" value="1"/>
</dbReference>
<dbReference type="Gene3D" id="3.30.70.330">
    <property type="match status" value="2"/>
</dbReference>
<dbReference type="GO" id="GO:1990404">
    <property type="term" value="F:NAD+-protein mono-ADP-ribosyltransferase activity"/>
    <property type="evidence" value="ECO:0007669"/>
    <property type="project" value="TreeGrafter"/>
</dbReference>
<evidence type="ECO:0000256" key="4">
    <source>
        <dbReference type="ARBA" id="ARBA00023027"/>
    </source>
</evidence>
<dbReference type="InterPro" id="IPR012677">
    <property type="entry name" value="Nucleotide-bd_a/b_plait_sf"/>
</dbReference>
<organism evidence="11 12">
    <name type="scientific">Chiloscyllium punctatum</name>
    <name type="common">Brownbanded bambooshark</name>
    <name type="synonym">Hemiscyllium punctatum</name>
    <dbReference type="NCBI Taxonomy" id="137246"/>
    <lineage>
        <taxon>Eukaryota</taxon>
        <taxon>Metazoa</taxon>
        <taxon>Chordata</taxon>
        <taxon>Craniata</taxon>
        <taxon>Vertebrata</taxon>
        <taxon>Chondrichthyes</taxon>
        <taxon>Elasmobranchii</taxon>
        <taxon>Galeomorphii</taxon>
        <taxon>Galeoidea</taxon>
        <taxon>Orectolobiformes</taxon>
        <taxon>Hemiscylliidae</taxon>
        <taxon>Chiloscyllium</taxon>
    </lineage>
</organism>
<evidence type="ECO:0000256" key="7">
    <source>
        <dbReference type="RuleBase" id="RU362114"/>
    </source>
</evidence>
<dbReference type="SMART" id="SM00506">
    <property type="entry name" value="A1pp"/>
    <property type="match status" value="2"/>
</dbReference>
<evidence type="ECO:0000256" key="3">
    <source>
        <dbReference type="ARBA" id="ARBA00022679"/>
    </source>
</evidence>
<reference evidence="11 12" key="1">
    <citation type="journal article" date="2018" name="Nat. Ecol. Evol.">
        <title>Shark genomes provide insights into elasmobranch evolution and the origin of vertebrates.</title>
        <authorList>
            <person name="Hara Y"/>
            <person name="Yamaguchi K"/>
            <person name="Onimaru K"/>
            <person name="Kadota M"/>
            <person name="Koyanagi M"/>
            <person name="Keeley SD"/>
            <person name="Tatsumi K"/>
            <person name="Tanaka K"/>
            <person name="Motone F"/>
            <person name="Kageyama Y"/>
            <person name="Nozu R"/>
            <person name="Adachi N"/>
            <person name="Nishimura O"/>
            <person name="Nakagawa R"/>
            <person name="Tanegashima C"/>
            <person name="Kiyatake I"/>
            <person name="Matsumoto R"/>
            <person name="Murakumo K"/>
            <person name="Nishida K"/>
            <person name="Terakita A"/>
            <person name="Kuratani S"/>
            <person name="Sato K"/>
            <person name="Hyodo S Kuraku.S."/>
        </authorList>
    </citation>
    <scope>NUCLEOTIDE SEQUENCE [LARGE SCALE GENOMIC DNA]</scope>
</reference>
<dbReference type="InterPro" id="IPR002589">
    <property type="entry name" value="Macro_dom"/>
</dbReference>
<dbReference type="InterPro" id="IPR043472">
    <property type="entry name" value="Macro_dom-like"/>
</dbReference>
<accession>A0A401S1J8</accession>
<protein>
    <recommendedName>
        <fullName evidence="7">Poly [ADP-ribose] polymerase</fullName>
        <shortName evidence="7">PARP</shortName>
        <ecNumber evidence="7">2.4.2.-</ecNumber>
    </recommendedName>
</protein>
<dbReference type="PANTHER" id="PTHR14453:SF101">
    <property type="entry name" value="POLY [ADP-RIBOSE] POLYMERASE"/>
    <property type="match status" value="1"/>
</dbReference>
<dbReference type="Pfam" id="PF00644">
    <property type="entry name" value="PARP"/>
    <property type="match status" value="1"/>
</dbReference>
<evidence type="ECO:0000256" key="1">
    <source>
        <dbReference type="ARBA" id="ARBA00004123"/>
    </source>
</evidence>
<comment type="subcellular location">
    <subcellularLocation>
        <location evidence="1">Nucleus</location>
    </subcellularLocation>
</comment>
<dbReference type="GO" id="GO:0003950">
    <property type="term" value="F:NAD+ poly-ADP-ribosyltransferase activity"/>
    <property type="evidence" value="ECO:0007669"/>
    <property type="project" value="UniProtKB-UniRule"/>
</dbReference>
<dbReference type="OrthoDB" id="6133115at2759"/>
<evidence type="ECO:0000256" key="2">
    <source>
        <dbReference type="ARBA" id="ARBA00022676"/>
    </source>
</evidence>
<evidence type="ECO:0000259" key="9">
    <source>
        <dbReference type="PROSITE" id="PS51059"/>
    </source>
</evidence>
<keyword evidence="4 7" id="KW-0520">NAD</keyword>
<proteinExistence type="inferred from homology"/>
<dbReference type="CDD" id="cd01439">
    <property type="entry name" value="TCCD_inducible_PARP_like"/>
    <property type="match status" value="1"/>
</dbReference>
<dbReference type="SUPFAM" id="SSF52949">
    <property type="entry name" value="Macro domain-like"/>
    <property type="match status" value="3"/>
</dbReference>
<dbReference type="Proteomes" id="UP000287033">
    <property type="component" value="Unassembled WGS sequence"/>
</dbReference>
<dbReference type="GO" id="GO:0070212">
    <property type="term" value="P:protein poly-ADP-ribosylation"/>
    <property type="evidence" value="ECO:0007669"/>
    <property type="project" value="TreeGrafter"/>
</dbReference>
<dbReference type="FunFam" id="3.90.228.10:FF:000008">
    <property type="entry name" value="Poly [ADP-ribose] polymerase"/>
    <property type="match status" value="1"/>
</dbReference>
<feature type="domain" description="Macro" evidence="10">
    <location>
        <begin position="766"/>
        <end position="960"/>
    </location>
</feature>
<dbReference type="OMA" id="HKIDFKK"/>
<gene>
    <name evidence="11" type="ORF">chiPu_0002674</name>
</gene>
<dbReference type="PROSITE" id="PS51059">
    <property type="entry name" value="PARP_CATALYTIC"/>
    <property type="match status" value="1"/>
</dbReference>
<dbReference type="STRING" id="137246.A0A401S1J8"/>
<keyword evidence="5" id="KW-0539">Nucleus</keyword>
<dbReference type="GO" id="GO:0010629">
    <property type="term" value="P:negative regulation of gene expression"/>
    <property type="evidence" value="ECO:0007669"/>
    <property type="project" value="TreeGrafter"/>
</dbReference>
<dbReference type="InterPro" id="IPR012317">
    <property type="entry name" value="Poly(ADP-ribose)pol_cat_dom"/>
</dbReference>
<keyword evidence="12" id="KW-1185">Reference proteome</keyword>
<dbReference type="CDD" id="cd12547">
    <property type="entry name" value="RRM1_2_PAR10"/>
    <property type="match status" value="1"/>
</dbReference>
<evidence type="ECO:0000259" key="10">
    <source>
        <dbReference type="PROSITE" id="PS51154"/>
    </source>
</evidence>
<dbReference type="InterPro" id="IPR037197">
    <property type="entry name" value="WWE_dom_sf"/>
</dbReference>
<evidence type="ECO:0000256" key="8">
    <source>
        <dbReference type="SAM" id="MobiDB-lite"/>
    </source>
</evidence>
<dbReference type="EMBL" id="BEZZ01000052">
    <property type="protein sequence ID" value="GCC24274.1"/>
    <property type="molecule type" value="Genomic_DNA"/>
</dbReference>
<dbReference type="PROSITE" id="PS51154">
    <property type="entry name" value="MACRO"/>
    <property type="match status" value="2"/>
</dbReference>
<name>A0A401S1J8_CHIPU</name>
<evidence type="ECO:0000256" key="6">
    <source>
        <dbReference type="ARBA" id="ARBA00024347"/>
    </source>
</evidence>
<feature type="domain" description="Macro" evidence="10">
    <location>
        <begin position="1107"/>
        <end position="1281"/>
    </location>
</feature>
<dbReference type="PANTHER" id="PTHR14453">
    <property type="entry name" value="PARP/ZINC FINGER CCCH TYPE DOMAIN CONTAINING PROTEIN"/>
    <property type="match status" value="1"/>
</dbReference>
<dbReference type="Gene3D" id="3.90.228.10">
    <property type="match status" value="1"/>
</dbReference>
<dbReference type="SUPFAM" id="SSF56399">
    <property type="entry name" value="ADP-ribosylation"/>
    <property type="match status" value="1"/>
</dbReference>
<dbReference type="GO" id="GO:0005634">
    <property type="term" value="C:nucleus"/>
    <property type="evidence" value="ECO:0007669"/>
    <property type="project" value="UniProtKB-SubCell"/>
</dbReference>
<keyword evidence="2 7" id="KW-0328">Glycosyltransferase</keyword>
<comment type="similarity">
    <text evidence="6">Belongs to the ARTD/PARP family.</text>
</comment>
<dbReference type="SUPFAM" id="SSF117839">
    <property type="entry name" value="WWE domain"/>
    <property type="match status" value="1"/>
</dbReference>
<feature type="domain" description="PARP catalytic" evidence="9">
    <location>
        <begin position="1488"/>
        <end position="1690"/>
    </location>
</feature>
<dbReference type="Pfam" id="PF23084">
    <property type="entry name" value="KH_PARP14_1"/>
    <property type="match status" value="1"/>
</dbReference>
<feature type="compositionally biased region" description="Polar residues" evidence="8">
    <location>
        <begin position="1"/>
        <end position="13"/>
    </location>
</feature>
<sequence>MSPTKGFQNQESSVPIEESGLDPYETEDSCLNQLLINSDGPLDTDVVAMYFERFASDVEIHVNDETSWFVTCSSREDLEKIISQKQHKLGGKTLDVQLYDKKKEDDKYEPRTFLLKGFDVNSRVDHISLYVDSLSNNTRHQIEPLQDGENVMIIFETDIDANSFLKNCGQKPFENHCITVQRLAKTNSVQIEGVQPSLSDDYLDLYFSNTNRSGGGDITEIIVQRHAKKVIIRYQDHEVVRRVIEREHCLKGIQLSVNRYYHDQQLSLCVSNDPKFKLPERCSICINPILLNYIEKTRCYNQELEEIAKSVYCNITFANSANANEMILKPSFDANILLYYRIAKDWKKQAEEAIRTFIGQFDFRDFPTDKELWEKVKNRSRGLKAPGLDVCYFSAENKVVLVGKKNNTLEASKILEGILEKARKELAIVRNTVEEQILLQCLEELEFVQSHVKAIVSSVEISTCKTPPALKLKGLKEDVCQALKIISQFQSQLERKPLHQSSCMMDFIKSLDLKEFVQTHFIQNGIKATLVHGQSVELLAVKADVSKGEDKIKQLFQEIRIDLTPQQVKVTEGDKWKRFLNDLEVDMKSNNLDSRIREEKNKGAILIAGYSNIVADVAKMIKNYLDNKKVITQLISATVMQVDYMENCFTLSELPEMQSKGIIISYIRKPSPGLKICGAAEHMNEAVSAIKDNLSQIQSTTYTYSKPGEARALSKHKDILKVKAKGHDCMLLIKTNEEYQSLTSHPQPIIAQQKQTHITPTLPPKASTSTAIQISGITITLKKGDITQESTDAIVNSTNSTLDLNSGVSGAILQAAGSCVQEECKALELQPSANLVQHLLMALSGKRGKQSSDGVAVTQSGNLHCRLIVHMVGPTTATGITASVHNVLKECEKHNVTSVAFPAIGTGKGGISCKTAIHAIFSGLDNYFSSISTSSMKSISIVAFEQYVYDTFAEAFEEKSLPSSVNTMGTAQMTTNPQGSITTQGQRGGLLPTQLKIHNVFVEVKKGDITNESVKAIVNSTNTTLDLNSGVSGAILTKAGSTVIDECKKLGMGGMNPRDTMESMLIGFENHLSQNRPSSIKLVYIVVFQTDMYDIFSDVLLQISRQKFNSVEVTIGKVKLVAAQGDITAEQTDAIVNCTNVNLNRNKGVCGAILKAAGQSVVDECSQLGVQNEDTVVSTKAGNLQVKYIVHLAGWLKAQNTKGSLVKILKECENLKIGSVSFPALGTGEAKLNPQDIANALLDAISDYVVDFVQPSLSLIRIVLFNSFMLESFRRCIEKRFKHSQSTVRPIDAVQPIYPVILTATKHLTATVEIYGVKKENIAGTQKDVENIINEYCISKTIPITVAGCFLDDEKQQIMDLCEKYNLKVEIREKEIVIDGYHADALESIVQVNSMLQTVTKREHRKQDEIQLKKTVQWEIITDETAQPYDQSLNYEIERAYLDKKKTIVYMKDGGKCTIDLALLQEQDSKGNVVDIKRSVLQGAVFELPPNWSYMKNQEVLIVLLQSSTQEYKEVVKTFKKSCGKTIVDIVKIERVQNRKLWQSYSVRKQNAERKYPGMTIEQILYHGTTKEIAQRVNKTGFNRSFCGRNATYYGRGTYFALDASYSCDNKYSNPDCDGCKCIYQARVITGKLCKGEPNMLEPKPVDPQIDSADLCDCAVNDENSPSIFVIFCDDGAYPEYLITFKTRVA</sequence>
<dbReference type="InterPro" id="IPR057044">
    <property type="entry name" value="PARP14_KH_1"/>
</dbReference>
<dbReference type="EC" id="2.4.2.-" evidence="7"/>
<dbReference type="GO" id="GO:0005737">
    <property type="term" value="C:cytoplasm"/>
    <property type="evidence" value="ECO:0007669"/>
    <property type="project" value="TreeGrafter"/>
</dbReference>
<keyword evidence="3 7" id="KW-0808">Transferase</keyword>